<sequence length="162" mass="18451">MEGDSVKICEHISTSTLRGEFSPRIPQLADTGQGSTPFKPCIDSQGSCARCMTDYTISIQYSPLWSVRVDSYQAFGSARSPWEWDWRVMNNLRFEDIARDLHPAGYCAGIIRHWWSKQDDVVQAPSGDFVHSRASRWYEHEELRQQAAVRAVEKSESTGSYV</sequence>
<comment type="caution">
    <text evidence="1">The sequence shown here is derived from an EMBL/GenBank/DDBJ whole genome shotgun (WGS) entry which is preliminary data.</text>
</comment>
<evidence type="ECO:0000313" key="1">
    <source>
        <dbReference type="EMBL" id="KAI9904937.1"/>
    </source>
</evidence>
<evidence type="ECO:0000313" key="2">
    <source>
        <dbReference type="Proteomes" id="UP001163324"/>
    </source>
</evidence>
<name>A0ACC0VEY8_9HYPO</name>
<proteinExistence type="predicted"/>
<reference evidence="1" key="1">
    <citation type="submission" date="2022-10" db="EMBL/GenBank/DDBJ databases">
        <title>Complete Genome of Trichothecium roseum strain YXFP-22015, a Plant Pathogen Isolated from Citrus.</title>
        <authorList>
            <person name="Wang Y."/>
            <person name="Zhu L."/>
        </authorList>
    </citation>
    <scope>NUCLEOTIDE SEQUENCE</scope>
    <source>
        <strain evidence="1">YXFP-22015</strain>
    </source>
</reference>
<dbReference type="EMBL" id="CM047940">
    <property type="protein sequence ID" value="KAI9904937.1"/>
    <property type="molecule type" value="Genomic_DNA"/>
</dbReference>
<gene>
    <name evidence="1" type="ORF">N3K66_001466</name>
</gene>
<dbReference type="Proteomes" id="UP001163324">
    <property type="component" value="Chromosome 1"/>
</dbReference>
<protein>
    <submittedName>
        <fullName evidence="1">Uncharacterized protein</fullName>
    </submittedName>
</protein>
<organism evidence="1 2">
    <name type="scientific">Trichothecium roseum</name>
    <dbReference type="NCBI Taxonomy" id="47278"/>
    <lineage>
        <taxon>Eukaryota</taxon>
        <taxon>Fungi</taxon>
        <taxon>Dikarya</taxon>
        <taxon>Ascomycota</taxon>
        <taxon>Pezizomycotina</taxon>
        <taxon>Sordariomycetes</taxon>
        <taxon>Hypocreomycetidae</taxon>
        <taxon>Hypocreales</taxon>
        <taxon>Hypocreales incertae sedis</taxon>
        <taxon>Trichothecium</taxon>
    </lineage>
</organism>
<accession>A0ACC0VEY8</accession>
<keyword evidence="2" id="KW-1185">Reference proteome</keyword>